<feature type="compositionally biased region" description="Low complexity" evidence="8">
    <location>
        <begin position="99"/>
        <end position="113"/>
    </location>
</feature>
<dbReference type="PANTHER" id="PTHR23253">
    <property type="entry name" value="EUKARYOTIC TRANSLATION INITIATION FACTOR 4 GAMMA"/>
    <property type="match status" value="1"/>
</dbReference>
<dbReference type="Gene3D" id="1.25.40.180">
    <property type="match status" value="1"/>
</dbReference>
<protein>
    <recommendedName>
        <fullName evidence="9">MIF4G domain-containing protein</fullName>
    </recommendedName>
</protein>
<dbReference type="FunFam" id="1.25.40.180:FF:000020">
    <property type="entry name" value="Eukaryotic translation initiation factor subunit"/>
    <property type="match status" value="1"/>
</dbReference>
<dbReference type="GeneID" id="28896202"/>
<proteinExistence type="inferred from homology"/>
<feature type="compositionally biased region" description="Polar residues" evidence="8">
    <location>
        <begin position="233"/>
        <end position="245"/>
    </location>
</feature>
<dbReference type="Pfam" id="PF12152">
    <property type="entry name" value="eIF_4G1"/>
    <property type="match status" value="1"/>
</dbReference>
<gene>
    <name evidence="10" type="ORF">L228DRAFT_238670</name>
</gene>
<keyword evidence="3" id="KW-0963">Cytoplasm</keyword>
<feature type="compositionally biased region" description="Low complexity" evidence="8">
    <location>
        <begin position="565"/>
        <end position="582"/>
    </location>
</feature>
<feature type="compositionally biased region" description="Polar residues" evidence="8">
    <location>
        <begin position="150"/>
        <end position="192"/>
    </location>
</feature>
<dbReference type="FunFam" id="1.20.970.30:FF:000001">
    <property type="entry name" value="Eukaryotic translation initiation factor subunit eIF-4F, putative"/>
    <property type="match status" value="1"/>
</dbReference>
<dbReference type="GO" id="GO:0003743">
    <property type="term" value="F:translation initiation factor activity"/>
    <property type="evidence" value="ECO:0007669"/>
    <property type="project" value="UniProtKB-KW"/>
</dbReference>
<dbReference type="InterPro" id="IPR022745">
    <property type="entry name" value="eIF4G1_eIF4E-bd"/>
</dbReference>
<feature type="compositionally biased region" description="Polar residues" evidence="8">
    <location>
        <begin position="260"/>
        <end position="271"/>
    </location>
</feature>
<dbReference type="InterPro" id="IPR003890">
    <property type="entry name" value="MIF4G-like_typ-3"/>
</dbReference>
<feature type="compositionally biased region" description="Polar residues" evidence="8">
    <location>
        <begin position="486"/>
        <end position="515"/>
    </location>
</feature>
<evidence type="ECO:0000256" key="1">
    <source>
        <dbReference type="ARBA" id="ARBA00004496"/>
    </source>
</evidence>
<feature type="region of interest" description="Disordered" evidence="8">
    <location>
        <begin position="465"/>
        <end position="541"/>
    </location>
</feature>
<comment type="subcellular location">
    <subcellularLocation>
        <location evidence="1">Cytoplasm</location>
    </subcellularLocation>
</comment>
<evidence type="ECO:0000313" key="10">
    <source>
        <dbReference type="EMBL" id="KZF22759.1"/>
    </source>
</evidence>
<organism evidence="10 11">
    <name type="scientific">Xylona heveae (strain CBS 132557 / TC161)</name>
    <dbReference type="NCBI Taxonomy" id="1328760"/>
    <lineage>
        <taxon>Eukaryota</taxon>
        <taxon>Fungi</taxon>
        <taxon>Dikarya</taxon>
        <taxon>Ascomycota</taxon>
        <taxon>Pezizomycotina</taxon>
        <taxon>Xylonomycetes</taxon>
        <taxon>Xylonales</taxon>
        <taxon>Xylonaceae</taxon>
        <taxon>Xylona</taxon>
    </lineage>
</organism>
<dbReference type="Gene3D" id="1.20.970.30">
    <property type="entry name" value="eIF4G, eIF4E-binding domain"/>
    <property type="match status" value="1"/>
</dbReference>
<feature type="compositionally biased region" description="Low complexity" evidence="8">
    <location>
        <begin position="773"/>
        <end position="792"/>
    </location>
</feature>
<evidence type="ECO:0000313" key="11">
    <source>
        <dbReference type="Proteomes" id="UP000076632"/>
    </source>
</evidence>
<evidence type="ECO:0000256" key="4">
    <source>
        <dbReference type="ARBA" id="ARBA00022540"/>
    </source>
</evidence>
<feature type="compositionally biased region" description="Low complexity" evidence="8">
    <location>
        <begin position="288"/>
        <end position="304"/>
    </location>
</feature>
<dbReference type="SUPFAM" id="SSF101489">
    <property type="entry name" value="Eukaryotic initiation factor 4f subunit eIF4g, eIF4e-binding domain"/>
    <property type="match status" value="1"/>
</dbReference>
<dbReference type="InterPro" id="IPR036211">
    <property type="entry name" value="eIF4G_eIF4E-bd_sf"/>
</dbReference>
<dbReference type="GO" id="GO:0010494">
    <property type="term" value="C:cytoplasmic stress granule"/>
    <property type="evidence" value="ECO:0007669"/>
    <property type="project" value="UniProtKB-ARBA"/>
</dbReference>
<evidence type="ECO:0000256" key="3">
    <source>
        <dbReference type="ARBA" id="ARBA00022490"/>
    </source>
</evidence>
<dbReference type="Pfam" id="PF02854">
    <property type="entry name" value="MIF4G"/>
    <property type="match status" value="1"/>
</dbReference>
<dbReference type="EMBL" id="KV407458">
    <property type="protein sequence ID" value="KZF22759.1"/>
    <property type="molecule type" value="Genomic_DNA"/>
</dbReference>
<keyword evidence="6" id="KW-0694">RNA-binding</keyword>
<dbReference type="PANTHER" id="PTHR23253:SF9">
    <property type="entry name" value="EUKARYOTIC TRANSLATION INITIATION FACTOR 4 GAMMA 2"/>
    <property type="match status" value="1"/>
</dbReference>
<feature type="compositionally biased region" description="Polar residues" evidence="8">
    <location>
        <begin position="80"/>
        <end position="95"/>
    </location>
</feature>
<evidence type="ECO:0000256" key="8">
    <source>
        <dbReference type="SAM" id="MobiDB-lite"/>
    </source>
</evidence>
<reference evidence="10 11" key="1">
    <citation type="journal article" date="2016" name="Fungal Biol.">
        <title>The genome of Xylona heveae provides a window into fungal endophytism.</title>
        <authorList>
            <person name="Gazis R."/>
            <person name="Kuo A."/>
            <person name="Riley R."/>
            <person name="LaButti K."/>
            <person name="Lipzen A."/>
            <person name="Lin J."/>
            <person name="Amirebrahimi M."/>
            <person name="Hesse C.N."/>
            <person name="Spatafora J.W."/>
            <person name="Henrissat B."/>
            <person name="Hainaut M."/>
            <person name="Grigoriev I.V."/>
            <person name="Hibbett D.S."/>
        </authorList>
    </citation>
    <scope>NUCLEOTIDE SEQUENCE [LARGE SCALE GENOMIC DNA]</scope>
    <source>
        <strain evidence="10 11">TC161</strain>
    </source>
</reference>
<dbReference type="OrthoDB" id="514777at2759"/>
<feature type="region of interest" description="Disordered" evidence="8">
    <location>
        <begin position="906"/>
        <end position="1047"/>
    </location>
</feature>
<name>A0A165GYD1_XYLHT</name>
<dbReference type="GO" id="GO:0016281">
    <property type="term" value="C:eukaryotic translation initiation factor 4F complex"/>
    <property type="evidence" value="ECO:0007669"/>
    <property type="project" value="TreeGrafter"/>
</dbReference>
<accession>A0A165GYD1</accession>
<feature type="domain" description="MIF4G" evidence="9">
    <location>
        <begin position="1085"/>
        <end position="1324"/>
    </location>
</feature>
<feature type="region of interest" description="Disordered" evidence="8">
    <location>
        <begin position="771"/>
        <end position="841"/>
    </location>
</feature>
<feature type="region of interest" description="Disordered" evidence="8">
    <location>
        <begin position="1"/>
        <end position="355"/>
    </location>
</feature>
<feature type="compositionally biased region" description="Polar residues" evidence="8">
    <location>
        <begin position="950"/>
        <end position="964"/>
    </location>
</feature>
<feature type="compositionally biased region" description="Low complexity" evidence="8">
    <location>
        <begin position="1"/>
        <end position="56"/>
    </location>
</feature>
<dbReference type="RefSeq" id="XP_018188314.1">
    <property type="nucleotide sequence ID" value="XM_018331065.1"/>
</dbReference>
<dbReference type="Proteomes" id="UP000076632">
    <property type="component" value="Unassembled WGS sequence"/>
</dbReference>
<dbReference type="STRING" id="1328760.A0A165GYD1"/>
<evidence type="ECO:0000256" key="6">
    <source>
        <dbReference type="ARBA" id="ARBA00022884"/>
    </source>
</evidence>
<sequence>MSSISQQSASPQATNTTSSTPAANATQSPSPTISGTTTPQAAAPASATARSYASATKKPFSPPVAPGSTGPSPAVAVGASVQSQDGKMNSTSPVNGKNAIPPAVPAVATPAIVNGTSPQGDHSRKSSVTISAAGTSGFIPNGAPSGGPPSRTNSIQFGSMNAATSPVSSHSVPHGTQGSNAQPVSTPQNPRVTSPATSPSPIPQPTSSGGRPPSGLQGQTNGLSFGSMGGEPTDSTARPVSNQNPLAPGHQSGHLRRESSQSTHSDMSNTGMGHARGGYAPQGGRGRGYPQPYPQQMGYSPGPQFRNAPNQPRGGPNMAPQFPAQGSQLGPYPNSPHRSARSPALANSHPATPQVQQVPMAAPQMPAQHYVAYPHMGQQVMPLSSSISQHSLSKHARQSPLLPLQTFQHPLPTPDLSPDSPFFEQYLMMRNQAQFGIPPQFDPAYAHYPQQYGMYPQMSYMAPTSPRPPFIPQATQPQYHPGQYATHPQPQPMSRQSSAVSDRPNSSLGQPQTPSAAPAVVHPHNPVLSSSPGPSSAFKIPTRGKSAGIVIKDPKSGAVKTFEKTPASPAPASASPAIVSSTPTPPPRPASNNASVGPEIKQKSDEEKKNDMKDAIQKKIEADKAEERRQKEEEERKAAKEREEAEQAQKEAEKAKEAAEKAANEAAEREQREKEEAEKAKKAAEEQAQREHEEKARKEEEEKAKKEQEAKEKEEKAKREAEAREKADAAMKDAERAAEEAEEARLKKRSAEEDEAIKAENAKMFAALKSRRPLSAAASAAPSETPTKPAAESGPTTPAAEDSMAPPAKPAALAKREKPAGLKLETNKPVEPAQPSAALQALRSARPIARLSDITYPSSIISPNPALNATAPEQKFKYQRDFLLQFQTVFTEKPSEDWDNKVKETVGETLDSSRPQSARTPSSRGGASRLGGPSSFQMGTFGIGGKTLPPGTTSSERFAMSNGQLPRPPIAGPLGSFNRGGGFPVGGPASLSRTSSSSTLHGQGAPSSPRGERGSRRGNRSKPGLDQSKSRRDDQLAQSMPLTQNMEIKSLQVSSTGWKPRSVGANPAAAAAAPAEGLMPPDMVQRKVKANLNKMTPEKFDKIADQILEIAAQSKDESDGRTLRQVIQLTFEKATDEAHWASMYAKFCKRMLETMSAEIKDESIRDKNGNVVSGGNLFRKYLLNRCQEEFERGWKMNLPPKPEGETEEAAMLSEEYYVAAAAKRRGLGLVQFIGELYKLGMLTERIMHECVKKLVDFEGTPDEAEVESLTKLLGTIGKSLDSTERGPALMEVYFQRINQMIEIPDLNSRLRFMLMDIIDLRRKGWKSKDSEKGPKTIQEIHEEWYELTLGQALALQQEKELEKQRQNQRGGGGRMPLGRGDARSFSSGGYGMMPPPDYQKNTVGMDDLRKLNNKASRQVSQGPPSFGPTSMFNSRSSSGRKTLGPGGSLRGGDESGTSSRTGTPPAQKEKEDKRTSVNAFSALAALDASGEHNDSASPPSAGPSPVLSKATPAEQRPESPSKEQENDGTA</sequence>
<feature type="compositionally biased region" description="Polar residues" evidence="8">
    <location>
        <begin position="910"/>
        <end position="925"/>
    </location>
</feature>
<keyword evidence="5" id="KW-0597">Phosphoprotein</keyword>
<evidence type="ECO:0000259" key="9">
    <source>
        <dbReference type="SMART" id="SM00543"/>
    </source>
</evidence>
<comment type="similarity">
    <text evidence="2">Belongs to the eukaryotic initiation factor 4G family.</text>
</comment>
<feature type="compositionally biased region" description="Polar residues" evidence="8">
    <location>
        <begin position="1455"/>
        <end position="1464"/>
    </location>
</feature>
<feature type="region of interest" description="Disordered" evidence="8">
    <location>
        <begin position="1359"/>
        <end position="1530"/>
    </location>
</feature>
<evidence type="ECO:0000256" key="2">
    <source>
        <dbReference type="ARBA" id="ARBA00005775"/>
    </source>
</evidence>
<dbReference type="OMA" id="PRGGPNM"/>
<feature type="compositionally biased region" description="Basic and acidic residues" evidence="8">
    <location>
        <begin position="600"/>
        <end position="756"/>
    </location>
</feature>
<dbReference type="SMART" id="SM00543">
    <property type="entry name" value="MIF4G"/>
    <property type="match status" value="1"/>
</dbReference>
<feature type="compositionally biased region" description="Polar residues" evidence="8">
    <location>
        <begin position="1036"/>
        <end position="1047"/>
    </location>
</feature>
<evidence type="ECO:0000256" key="7">
    <source>
        <dbReference type="ARBA" id="ARBA00022917"/>
    </source>
</evidence>
<dbReference type="InterPro" id="IPR016024">
    <property type="entry name" value="ARM-type_fold"/>
</dbReference>
<feature type="compositionally biased region" description="Basic and acidic residues" evidence="8">
    <location>
        <begin position="814"/>
        <end position="828"/>
    </location>
</feature>
<feature type="compositionally biased region" description="Low complexity" evidence="8">
    <location>
        <begin position="1495"/>
        <end position="1505"/>
    </location>
</feature>
<feature type="region of interest" description="Disordered" evidence="8">
    <location>
        <begin position="560"/>
        <end position="756"/>
    </location>
</feature>
<dbReference type="GO" id="GO:0003729">
    <property type="term" value="F:mRNA binding"/>
    <property type="evidence" value="ECO:0007669"/>
    <property type="project" value="TreeGrafter"/>
</dbReference>
<dbReference type="SUPFAM" id="SSF48371">
    <property type="entry name" value="ARM repeat"/>
    <property type="match status" value="1"/>
</dbReference>
<feature type="compositionally biased region" description="Basic and acidic residues" evidence="8">
    <location>
        <begin position="1515"/>
        <end position="1530"/>
    </location>
</feature>
<keyword evidence="7" id="KW-0648">Protein biosynthesis</keyword>
<feature type="compositionally biased region" description="Polar residues" evidence="8">
    <location>
        <begin position="114"/>
        <end position="134"/>
    </location>
</feature>
<feature type="compositionally biased region" description="Low complexity" evidence="8">
    <location>
        <begin position="990"/>
        <end position="1009"/>
    </location>
</feature>
<feature type="compositionally biased region" description="Polar residues" evidence="8">
    <location>
        <begin position="1413"/>
        <end position="1440"/>
    </location>
</feature>
<dbReference type="InParanoid" id="A0A165GYD1"/>
<keyword evidence="11" id="KW-1185">Reference proteome</keyword>
<evidence type="ECO:0000256" key="5">
    <source>
        <dbReference type="ARBA" id="ARBA00022553"/>
    </source>
</evidence>
<keyword evidence="4" id="KW-0396">Initiation factor</keyword>
<feature type="compositionally biased region" description="Gly residues" evidence="8">
    <location>
        <begin position="274"/>
        <end position="287"/>
    </location>
</feature>